<feature type="transmembrane region" description="Helical" evidence="2">
    <location>
        <begin position="271"/>
        <end position="293"/>
    </location>
</feature>
<feature type="transmembrane region" description="Helical" evidence="2">
    <location>
        <begin position="142"/>
        <end position="163"/>
    </location>
</feature>
<feature type="coiled-coil region" evidence="1">
    <location>
        <begin position="220"/>
        <end position="247"/>
    </location>
</feature>
<evidence type="ECO:0000256" key="2">
    <source>
        <dbReference type="SAM" id="Phobius"/>
    </source>
</evidence>
<evidence type="ECO:0000313" key="4">
    <source>
        <dbReference type="EMBL" id="RCW68134.1"/>
    </source>
</evidence>
<keyword evidence="2" id="KW-1133">Transmembrane helix</keyword>
<sequence length="353" mass="35758">MVQCLRSAGARRLVQLLCAWALALAAAAALADAPNPVPAPPACTASAPRQPGRPVAVPVPKAAPLLLQNFVYCSPAPPSAPVPVAVASAAVAPASAPATAPTAACPLPAPATPCTVDPTTVPTSVEINLGKGIGLKFQSAGWLAWVLTGLCALAVIAVLFHVLRSRPVVAAGGSTAPASGWPWLAALLALVLGLFAGLALAPEPQLSDAQLRALQDSPQFKAAMVELVEAKAEAARLRERVVALELAARAAVPAPPLTPAPQVLRMGGYDLFSLVLGAALAVAVGIAACMRWVQEHAQMRELLRAIGAAVSAAGPWRTTVTKPEAGPPSADAIALVTVRRLLSGRWGAPGDSP</sequence>
<evidence type="ECO:0000313" key="5">
    <source>
        <dbReference type="Proteomes" id="UP000252884"/>
    </source>
</evidence>
<accession>A0A368XQ41</accession>
<dbReference type="AlphaFoldDB" id="A0A368XQ41"/>
<keyword evidence="2" id="KW-0472">Membrane</keyword>
<feature type="signal peptide" evidence="3">
    <location>
        <begin position="1"/>
        <end position="31"/>
    </location>
</feature>
<keyword evidence="1" id="KW-0175">Coiled coil</keyword>
<reference evidence="4 5" key="1">
    <citation type="submission" date="2018-07" db="EMBL/GenBank/DDBJ databases">
        <title>Genomic Encyclopedia of Type Strains, Phase IV (KMG-IV): sequencing the most valuable type-strain genomes for metagenomic binning, comparative biology and taxonomic classification.</title>
        <authorList>
            <person name="Goeker M."/>
        </authorList>
    </citation>
    <scope>NUCLEOTIDE SEQUENCE [LARGE SCALE GENOMIC DNA]</scope>
    <source>
        <strain evidence="4 5">DSM 21634</strain>
    </source>
</reference>
<protein>
    <submittedName>
        <fullName evidence="4">Uncharacterized protein</fullName>
    </submittedName>
</protein>
<evidence type="ECO:0000256" key="1">
    <source>
        <dbReference type="SAM" id="Coils"/>
    </source>
</evidence>
<organism evidence="4 5">
    <name type="scientific">Pseudorhodoferax soli</name>
    <dbReference type="NCBI Taxonomy" id="545864"/>
    <lineage>
        <taxon>Bacteria</taxon>
        <taxon>Pseudomonadati</taxon>
        <taxon>Pseudomonadota</taxon>
        <taxon>Betaproteobacteria</taxon>
        <taxon>Burkholderiales</taxon>
        <taxon>Comamonadaceae</taxon>
    </lineage>
</organism>
<feature type="chain" id="PRO_5016820178" evidence="3">
    <location>
        <begin position="32"/>
        <end position="353"/>
    </location>
</feature>
<name>A0A368XQ41_9BURK</name>
<feature type="transmembrane region" description="Helical" evidence="2">
    <location>
        <begin position="183"/>
        <end position="201"/>
    </location>
</feature>
<gene>
    <name evidence="4" type="ORF">DES41_108316</name>
</gene>
<dbReference type="Proteomes" id="UP000252884">
    <property type="component" value="Unassembled WGS sequence"/>
</dbReference>
<keyword evidence="3" id="KW-0732">Signal</keyword>
<evidence type="ECO:0000256" key="3">
    <source>
        <dbReference type="SAM" id="SignalP"/>
    </source>
</evidence>
<keyword evidence="5" id="KW-1185">Reference proteome</keyword>
<comment type="caution">
    <text evidence="4">The sequence shown here is derived from an EMBL/GenBank/DDBJ whole genome shotgun (WGS) entry which is preliminary data.</text>
</comment>
<dbReference type="EMBL" id="QPJK01000008">
    <property type="protein sequence ID" value="RCW68134.1"/>
    <property type="molecule type" value="Genomic_DNA"/>
</dbReference>
<keyword evidence="2" id="KW-0812">Transmembrane</keyword>
<proteinExistence type="predicted"/>